<dbReference type="Proteomes" id="UP000324222">
    <property type="component" value="Unassembled WGS sequence"/>
</dbReference>
<dbReference type="EMBL" id="VSRR010001926">
    <property type="protein sequence ID" value="MPC28518.1"/>
    <property type="molecule type" value="Genomic_DNA"/>
</dbReference>
<reference evidence="3 4" key="1">
    <citation type="submission" date="2019-05" db="EMBL/GenBank/DDBJ databases">
        <title>Another draft genome of Portunus trituberculatus and its Hox gene families provides insights of decapod evolution.</title>
        <authorList>
            <person name="Jeong J.-H."/>
            <person name="Song I."/>
            <person name="Kim S."/>
            <person name="Choi T."/>
            <person name="Kim D."/>
            <person name="Ryu S."/>
            <person name="Kim W."/>
        </authorList>
    </citation>
    <scope>NUCLEOTIDE SEQUENCE [LARGE SCALE GENOMIC DNA]</scope>
    <source>
        <tissue evidence="3">Muscle</tissue>
    </source>
</reference>
<keyword evidence="2" id="KW-1133">Transmembrane helix</keyword>
<evidence type="ECO:0000313" key="3">
    <source>
        <dbReference type="EMBL" id="MPC28518.1"/>
    </source>
</evidence>
<sequence length="112" mass="12260">MLGRACRASGKAWESVMCQCRVFSLLAAMASTVRRSAATVTNEDKDAKVLLKIPKDSLTNSSTSGPPAFTFPNSSAPSRKKTVWWKEEEEVVVVVVVGILIFHAPKLLLFIH</sequence>
<comment type="caution">
    <text evidence="3">The sequence shown here is derived from an EMBL/GenBank/DDBJ whole genome shotgun (WGS) entry which is preliminary data.</text>
</comment>
<organism evidence="3 4">
    <name type="scientific">Portunus trituberculatus</name>
    <name type="common">Swimming crab</name>
    <name type="synonym">Neptunus trituberculatus</name>
    <dbReference type="NCBI Taxonomy" id="210409"/>
    <lineage>
        <taxon>Eukaryota</taxon>
        <taxon>Metazoa</taxon>
        <taxon>Ecdysozoa</taxon>
        <taxon>Arthropoda</taxon>
        <taxon>Crustacea</taxon>
        <taxon>Multicrustacea</taxon>
        <taxon>Malacostraca</taxon>
        <taxon>Eumalacostraca</taxon>
        <taxon>Eucarida</taxon>
        <taxon>Decapoda</taxon>
        <taxon>Pleocyemata</taxon>
        <taxon>Brachyura</taxon>
        <taxon>Eubrachyura</taxon>
        <taxon>Portunoidea</taxon>
        <taxon>Portunidae</taxon>
        <taxon>Portuninae</taxon>
        <taxon>Portunus</taxon>
    </lineage>
</organism>
<keyword evidence="2" id="KW-0812">Transmembrane</keyword>
<evidence type="ECO:0000256" key="1">
    <source>
        <dbReference type="SAM" id="MobiDB-lite"/>
    </source>
</evidence>
<proteinExistence type="predicted"/>
<evidence type="ECO:0000313" key="4">
    <source>
        <dbReference type="Proteomes" id="UP000324222"/>
    </source>
</evidence>
<accession>A0A5B7E457</accession>
<keyword evidence="4" id="KW-1185">Reference proteome</keyword>
<feature type="region of interest" description="Disordered" evidence="1">
    <location>
        <begin position="57"/>
        <end position="77"/>
    </location>
</feature>
<name>A0A5B7E457_PORTR</name>
<evidence type="ECO:0000256" key="2">
    <source>
        <dbReference type="SAM" id="Phobius"/>
    </source>
</evidence>
<gene>
    <name evidence="3" type="ORF">E2C01_021725</name>
</gene>
<keyword evidence="2" id="KW-0472">Membrane</keyword>
<protein>
    <submittedName>
        <fullName evidence="3">Uncharacterized protein</fullName>
    </submittedName>
</protein>
<feature type="transmembrane region" description="Helical" evidence="2">
    <location>
        <begin position="91"/>
        <end position="111"/>
    </location>
</feature>
<dbReference type="AlphaFoldDB" id="A0A5B7E457"/>